<accession>A0A1I7XEE4</accession>
<dbReference type="GO" id="GO:0005829">
    <property type="term" value="C:cytosol"/>
    <property type="evidence" value="ECO:0007669"/>
    <property type="project" value="TreeGrafter"/>
</dbReference>
<dbReference type="PANTHER" id="PTHR13008">
    <property type="entry name" value="MAP-KINASE ACTIVATING DEATH DOMAIN PROTEIN MADD /DENN/AEX-3 C.ELEGANS"/>
    <property type="match status" value="1"/>
</dbReference>
<feature type="domain" description="uDENN" evidence="1">
    <location>
        <begin position="7"/>
        <end position="93"/>
    </location>
</feature>
<dbReference type="InterPro" id="IPR005113">
    <property type="entry name" value="uDENN_dom"/>
</dbReference>
<name>A0A1I7XEE4_HETBA</name>
<organism evidence="2 3">
    <name type="scientific">Heterorhabditis bacteriophora</name>
    <name type="common">Entomopathogenic nematode worm</name>
    <dbReference type="NCBI Taxonomy" id="37862"/>
    <lineage>
        <taxon>Eukaryota</taxon>
        <taxon>Metazoa</taxon>
        <taxon>Ecdysozoa</taxon>
        <taxon>Nematoda</taxon>
        <taxon>Chromadorea</taxon>
        <taxon>Rhabditida</taxon>
        <taxon>Rhabditina</taxon>
        <taxon>Rhabditomorpha</taxon>
        <taxon>Strongyloidea</taxon>
        <taxon>Heterorhabditidae</taxon>
        <taxon>Heterorhabditis</taxon>
    </lineage>
</organism>
<protein>
    <submittedName>
        <fullName evidence="3">UDENN domain-containing protein</fullName>
    </submittedName>
</protein>
<dbReference type="GO" id="GO:0032483">
    <property type="term" value="P:regulation of Rab protein signal transduction"/>
    <property type="evidence" value="ECO:0007669"/>
    <property type="project" value="TreeGrafter"/>
</dbReference>
<evidence type="ECO:0000259" key="1">
    <source>
        <dbReference type="SMART" id="SM00800"/>
    </source>
</evidence>
<dbReference type="PANTHER" id="PTHR13008:SF7">
    <property type="entry name" value="MAP KINASE-ACTIVATING DEATH DOMAIN PROTEIN"/>
    <property type="match status" value="1"/>
</dbReference>
<evidence type="ECO:0000313" key="3">
    <source>
        <dbReference type="WBParaSite" id="Hba_15834"/>
    </source>
</evidence>
<proteinExistence type="predicted"/>
<dbReference type="GO" id="GO:0042981">
    <property type="term" value="P:regulation of apoptotic process"/>
    <property type="evidence" value="ECO:0007669"/>
    <property type="project" value="TreeGrafter"/>
</dbReference>
<evidence type="ECO:0000313" key="2">
    <source>
        <dbReference type="Proteomes" id="UP000095283"/>
    </source>
</evidence>
<dbReference type="WBParaSite" id="Hba_15834">
    <property type="protein sequence ID" value="Hba_15834"/>
    <property type="gene ID" value="Hba_15834"/>
</dbReference>
<dbReference type="AlphaFoldDB" id="A0A1I7XEE4"/>
<dbReference type="SMART" id="SM00800">
    <property type="entry name" value="uDENN"/>
    <property type="match status" value="1"/>
</dbReference>
<dbReference type="GO" id="GO:0005085">
    <property type="term" value="F:guanyl-nucleotide exchange factor activity"/>
    <property type="evidence" value="ECO:0007669"/>
    <property type="project" value="TreeGrafter"/>
</dbReference>
<reference evidence="3" key="1">
    <citation type="submission" date="2016-11" db="UniProtKB">
        <authorList>
            <consortium name="WormBaseParasite"/>
        </authorList>
    </citation>
    <scope>IDENTIFICATION</scope>
</reference>
<keyword evidence="2" id="KW-1185">Reference proteome</keyword>
<dbReference type="Proteomes" id="UP000095283">
    <property type="component" value="Unplaced"/>
</dbReference>
<dbReference type="Pfam" id="PF03456">
    <property type="entry name" value="uDENN"/>
    <property type="match status" value="1"/>
</dbReference>
<dbReference type="InterPro" id="IPR039980">
    <property type="entry name" value="MADD"/>
</dbReference>
<sequence>MSEKELCPRLIDYLAIVGKRSRIKVGNHASTDGPIHTSVSYPEILRRYPTDDHKDFYLPTDVTVFCQPEGCTTLMNKMDLLPLRNSIEKFIYYEVNTFIFKWFRQ</sequence>